<dbReference type="AlphaFoldDB" id="A0A1I0J5R7"/>
<keyword evidence="3" id="KW-1185">Reference proteome</keyword>
<proteinExistence type="predicted"/>
<gene>
    <name evidence="2" type="ORF">SAMN05216313_12617</name>
</gene>
<keyword evidence="1" id="KW-0472">Membrane</keyword>
<dbReference type="GeneID" id="93276131"/>
<evidence type="ECO:0000313" key="3">
    <source>
        <dbReference type="Proteomes" id="UP000198508"/>
    </source>
</evidence>
<dbReference type="Proteomes" id="UP000198508">
    <property type="component" value="Unassembled WGS sequence"/>
</dbReference>
<keyword evidence="1" id="KW-0812">Transmembrane</keyword>
<evidence type="ECO:0000256" key="1">
    <source>
        <dbReference type="SAM" id="Phobius"/>
    </source>
</evidence>
<dbReference type="RefSeq" id="WP_007717203.1">
    <property type="nucleotide sequence ID" value="NZ_CABJCG010000031.1"/>
</dbReference>
<dbReference type="EMBL" id="FOIM01000026">
    <property type="protein sequence ID" value="SEU04341.1"/>
    <property type="molecule type" value="Genomic_DNA"/>
</dbReference>
<feature type="transmembrane region" description="Helical" evidence="1">
    <location>
        <begin position="6"/>
        <end position="27"/>
    </location>
</feature>
<name>A0A1I0J5R7_9FIRM</name>
<evidence type="ECO:0000313" key="2">
    <source>
        <dbReference type="EMBL" id="SEU04341.1"/>
    </source>
</evidence>
<dbReference type="STRING" id="460384.SAMN05216313_12617"/>
<sequence>MPTLQIVLNVVLVILVIAVIILAILYFMGNKLQKRQVEQQALIDAAAQTVSLLVIDKKKMKITQAGLPKMVVDQTPKYMRWAKVPIVKAKIGPKVMTLMADERVFQSLPVKTEAKVVMSGIYITQIKSVRGGAVPAPAKKKGFFARFKRDKKKKEEKK</sequence>
<accession>A0A1I0J5R7</accession>
<organism evidence="2 3">
    <name type="scientific">Enterocloster lavalensis</name>
    <dbReference type="NCBI Taxonomy" id="460384"/>
    <lineage>
        <taxon>Bacteria</taxon>
        <taxon>Bacillati</taxon>
        <taxon>Bacillota</taxon>
        <taxon>Clostridia</taxon>
        <taxon>Lachnospirales</taxon>
        <taxon>Lachnospiraceae</taxon>
        <taxon>Enterocloster</taxon>
    </lineage>
</organism>
<protein>
    <submittedName>
        <fullName evidence="2">Uncharacterized protein</fullName>
    </submittedName>
</protein>
<keyword evidence="1" id="KW-1133">Transmembrane helix</keyword>
<reference evidence="3" key="1">
    <citation type="submission" date="2016-10" db="EMBL/GenBank/DDBJ databases">
        <authorList>
            <person name="Varghese N."/>
            <person name="Submissions S."/>
        </authorList>
    </citation>
    <scope>NUCLEOTIDE SEQUENCE [LARGE SCALE GENOMIC DNA]</scope>
    <source>
        <strain evidence="3">NLAE-zl-G277</strain>
    </source>
</reference>